<keyword evidence="1" id="KW-0175">Coiled coil</keyword>
<proteinExistence type="predicted"/>
<dbReference type="RefSeq" id="WP_133203928.1">
    <property type="nucleotide sequence ID" value="NZ_SMRU01000009.1"/>
</dbReference>
<evidence type="ECO:0000256" key="1">
    <source>
        <dbReference type="SAM" id="Coils"/>
    </source>
</evidence>
<organism evidence="3 4">
    <name type="scientific">Arthrobacter terricola</name>
    <dbReference type="NCBI Taxonomy" id="2547396"/>
    <lineage>
        <taxon>Bacteria</taxon>
        <taxon>Bacillati</taxon>
        <taxon>Actinomycetota</taxon>
        <taxon>Actinomycetes</taxon>
        <taxon>Micrococcales</taxon>
        <taxon>Micrococcaceae</taxon>
        <taxon>Arthrobacter</taxon>
    </lineage>
</organism>
<feature type="coiled-coil region" evidence="1">
    <location>
        <begin position="11"/>
        <end position="93"/>
    </location>
</feature>
<keyword evidence="4" id="KW-1185">Reference proteome</keyword>
<dbReference type="AlphaFoldDB" id="A0A4R5KMM7"/>
<protein>
    <submittedName>
        <fullName evidence="3">Uncharacterized protein</fullName>
    </submittedName>
</protein>
<evidence type="ECO:0000313" key="4">
    <source>
        <dbReference type="Proteomes" id="UP000295511"/>
    </source>
</evidence>
<name>A0A4R5KMM7_9MICC</name>
<evidence type="ECO:0000313" key="3">
    <source>
        <dbReference type="EMBL" id="TDF96879.1"/>
    </source>
</evidence>
<gene>
    <name evidence="3" type="ORF">E1809_09150</name>
</gene>
<dbReference type="Proteomes" id="UP000295511">
    <property type="component" value="Unassembled WGS sequence"/>
</dbReference>
<evidence type="ECO:0000256" key="2">
    <source>
        <dbReference type="SAM" id="MobiDB-lite"/>
    </source>
</evidence>
<comment type="caution">
    <text evidence="3">The sequence shown here is derived from an EMBL/GenBank/DDBJ whole genome shotgun (WGS) entry which is preliminary data.</text>
</comment>
<feature type="region of interest" description="Disordered" evidence="2">
    <location>
        <begin position="93"/>
        <end position="128"/>
    </location>
</feature>
<accession>A0A4R5KMM7</accession>
<sequence length="143" mass="16401">MNKLEEPGFFIAVDERKMRRFEDEIKALENAEERLAAAERRVEAYERKLAKIRAKVEATADERQIAAEQGAKLRRLQDAVARRRQELTELQSLMTTAPNAPTDKKFRHRTGNDDHLELGLPKRPKPEEVPIFPVTVIPAEEAS</sequence>
<reference evidence="3 4" key="1">
    <citation type="submission" date="2019-03" db="EMBL/GenBank/DDBJ databases">
        <title>Whole genome sequence of Arthrobacter sp JH1-1.</title>
        <authorList>
            <person name="Trinh H.N."/>
        </authorList>
    </citation>
    <scope>NUCLEOTIDE SEQUENCE [LARGE SCALE GENOMIC DNA]</scope>
    <source>
        <strain evidence="3 4">JH1-1</strain>
    </source>
</reference>
<dbReference type="EMBL" id="SMRU01000009">
    <property type="protein sequence ID" value="TDF96879.1"/>
    <property type="molecule type" value="Genomic_DNA"/>
</dbReference>